<dbReference type="InterPro" id="IPR022448">
    <property type="entry name" value="Quinoprotein_dehydrogenase"/>
</dbReference>
<dbReference type="Gene3D" id="3.40.190.10">
    <property type="entry name" value="Periplasmic binding protein-like II"/>
    <property type="match status" value="2"/>
</dbReference>
<dbReference type="STRING" id="1132855.GCA_000384255_00593"/>
<dbReference type="Pfam" id="PF00497">
    <property type="entry name" value="SBP_bac_3"/>
    <property type="match status" value="1"/>
</dbReference>
<evidence type="ECO:0000313" key="4">
    <source>
        <dbReference type="EMBL" id="HBA09782.1"/>
    </source>
</evidence>
<name>A0A351RCL1_9PROT</name>
<evidence type="ECO:0000256" key="1">
    <source>
        <dbReference type="ARBA" id="ARBA00022729"/>
    </source>
</evidence>
<protein>
    <submittedName>
        <fullName evidence="4">Quinoprotein dehydrogenase-associated putative ABC transporter substrate-binding protein</fullName>
    </submittedName>
</protein>
<dbReference type="AlphaFoldDB" id="A0A351RCL1"/>
<feature type="domain" description="Solute-binding protein family 3/N-terminal" evidence="3">
    <location>
        <begin position="42"/>
        <end position="268"/>
    </location>
</feature>
<dbReference type="PANTHER" id="PTHR35936">
    <property type="entry name" value="MEMBRANE-BOUND LYTIC MUREIN TRANSGLYCOSYLASE F"/>
    <property type="match status" value="1"/>
</dbReference>
<sequence>MFKRMKLLGLFIGFLAVGNVQAEDYYSSGRAGEVQRVDDGTEFKVCADQDNLPYSNSKLEGFENKIAEVLAQDLNKKLAYTFWYDRMGFIRNTLSAKKCDVIMGTTSDYDALRTSKPYYRAGHVFVYKKSSGMKITGWDSPDLKKSTIGIVGQSPATIALNDYGLMPNARPYRMQRDLNLPPSYLIDDLIKGDIDVAIMWGPIGGYFAKQSKEPLEVVMVPDYELVNAKGKTNWNISIGVRKADKERLAMIEGALERNKDKINKILDDYGIPHMAVVEGDSIMKVYRKGKEVNKETRGDAIPKTE</sequence>
<dbReference type="SMART" id="SM00062">
    <property type="entry name" value="PBPb"/>
    <property type="match status" value="1"/>
</dbReference>
<evidence type="ECO:0000259" key="3">
    <source>
        <dbReference type="SMART" id="SM00062"/>
    </source>
</evidence>
<dbReference type="EMBL" id="DNAA01000229">
    <property type="protein sequence ID" value="HBA09782.1"/>
    <property type="molecule type" value="Genomic_DNA"/>
</dbReference>
<feature type="signal peptide" evidence="2">
    <location>
        <begin position="1"/>
        <end position="22"/>
    </location>
</feature>
<feature type="chain" id="PRO_5016915625" evidence="2">
    <location>
        <begin position="23"/>
        <end position="305"/>
    </location>
</feature>
<gene>
    <name evidence="4" type="ORF">DCW48_09740</name>
</gene>
<comment type="caution">
    <text evidence="4">The sequence shown here is derived from an EMBL/GenBank/DDBJ whole genome shotgun (WGS) entry which is preliminary data.</text>
</comment>
<dbReference type="Proteomes" id="UP000264313">
    <property type="component" value="Unassembled WGS sequence"/>
</dbReference>
<dbReference type="SUPFAM" id="SSF53850">
    <property type="entry name" value="Periplasmic binding protein-like II"/>
    <property type="match status" value="1"/>
</dbReference>
<evidence type="ECO:0000256" key="2">
    <source>
        <dbReference type="SAM" id="SignalP"/>
    </source>
</evidence>
<reference evidence="4 5" key="1">
    <citation type="journal article" date="2018" name="Nat. Biotechnol.">
        <title>A standardized bacterial taxonomy based on genome phylogeny substantially revises the tree of life.</title>
        <authorList>
            <person name="Parks D.H."/>
            <person name="Chuvochina M."/>
            <person name="Waite D.W."/>
            <person name="Rinke C."/>
            <person name="Skarshewski A."/>
            <person name="Chaumeil P.A."/>
            <person name="Hugenholtz P."/>
        </authorList>
    </citation>
    <scope>NUCLEOTIDE SEQUENCE [LARGE SCALE GENOMIC DNA]</scope>
    <source>
        <strain evidence="4">UBA9958</strain>
    </source>
</reference>
<accession>A0A351RCL1</accession>
<dbReference type="InterPro" id="IPR001638">
    <property type="entry name" value="Solute-binding_3/MltF_N"/>
</dbReference>
<organism evidence="4 5">
    <name type="scientific">Methylotenera mobilis</name>
    <dbReference type="NCBI Taxonomy" id="359408"/>
    <lineage>
        <taxon>Bacteria</taxon>
        <taxon>Pseudomonadati</taxon>
        <taxon>Pseudomonadota</taxon>
        <taxon>Betaproteobacteria</taxon>
        <taxon>Nitrosomonadales</taxon>
        <taxon>Methylophilaceae</taxon>
        <taxon>Methylotenera</taxon>
    </lineage>
</organism>
<dbReference type="PANTHER" id="PTHR35936:SF17">
    <property type="entry name" value="ARGININE-BINDING EXTRACELLULAR PROTEIN ARTP"/>
    <property type="match status" value="1"/>
</dbReference>
<keyword evidence="1 2" id="KW-0732">Signal</keyword>
<evidence type="ECO:0000313" key="5">
    <source>
        <dbReference type="Proteomes" id="UP000264313"/>
    </source>
</evidence>
<dbReference type="NCBIfam" id="TIGR03871">
    <property type="entry name" value="ABC_peri_MoxJ_2"/>
    <property type="match status" value="1"/>
</dbReference>
<proteinExistence type="predicted"/>